<feature type="transmembrane region" description="Helical" evidence="2">
    <location>
        <begin position="310"/>
        <end position="333"/>
    </location>
</feature>
<feature type="transmembrane region" description="Helical" evidence="2">
    <location>
        <begin position="270"/>
        <end position="290"/>
    </location>
</feature>
<dbReference type="AlphaFoldDB" id="A0A7R9HAC7"/>
<feature type="transmembrane region" description="Helical" evidence="2">
    <location>
        <begin position="235"/>
        <end position="258"/>
    </location>
</feature>
<dbReference type="EMBL" id="OD007141">
    <property type="protein sequence ID" value="CAD7413714.1"/>
    <property type="molecule type" value="Genomic_DNA"/>
</dbReference>
<feature type="transmembrane region" description="Helical" evidence="2">
    <location>
        <begin position="133"/>
        <end position="153"/>
    </location>
</feature>
<dbReference type="PANTHER" id="PTHR11161:SF0">
    <property type="entry name" value="O-ACYLTRANSFERASE LIKE PROTEIN"/>
    <property type="match status" value="1"/>
</dbReference>
<feature type="transmembrane region" description="Helical" evidence="2">
    <location>
        <begin position="160"/>
        <end position="179"/>
    </location>
</feature>
<organism evidence="3">
    <name type="scientific">Timema poppense</name>
    <name type="common">Walking stick</name>
    <dbReference type="NCBI Taxonomy" id="170557"/>
    <lineage>
        <taxon>Eukaryota</taxon>
        <taxon>Metazoa</taxon>
        <taxon>Ecdysozoa</taxon>
        <taxon>Arthropoda</taxon>
        <taxon>Hexapoda</taxon>
        <taxon>Insecta</taxon>
        <taxon>Pterygota</taxon>
        <taxon>Neoptera</taxon>
        <taxon>Polyneoptera</taxon>
        <taxon>Phasmatodea</taxon>
        <taxon>Timematodea</taxon>
        <taxon>Timematoidea</taxon>
        <taxon>Timematidae</taxon>
        <taxon>Timema</taxon>
    </lineage>
</organism>
<evidence type="ECO:0000256" key="1">
    <source>
        <dbReference type="SAM" id="MobiDB-lite"/>
    </source>
</evidence>
<feature type="compositionally biased region" description="Polar residues" evidence="1">
    <location>
        <begin position="354"/>
        <end position="363"/>
    </location>
</feature>
<proteinExistence type="predicted"/>
<evidence type="ECO:0000313" key="3">
    <source>
        <dbReference type="EMBL" id="CAD7413714.1"/>
    </source>
</evidence>
<keyword evidence="2" id="KW-1133">Transmembrane helix</keyword>
<keyword evidence="2" id="KW-0812">Transmembrane</keyword>
<accession>A0A7R9HAC7</accession>
<reference evidence="3" key="1">
    <citation type="submission" date="2020-11" db="EMBL/GenBank/DDBJ databases">
        <authorList>
            <person name="Tran Van P."/>
        </authorList>
    </citation>
    <scope>NUCLEOTIDE SEQUENCE</scope>
</reference>
<protein>
    <submittedName>
        <fullName evidence="3">Uncharacterized protein</fullName>
    </submittedName>
</protein>
<evidence type="ECO:0000256" key="2">
    <source>
        <dbReference type="SAM" id="Phobius"/>
    </source>
</evidence>
<dbReference type="PANTHER" id="PTHR11161">
    <property type="entry name" value="O-ACYLTRANSFERASE"/>
    <property type="match status" value="1"/>
</dbReference>
<name>A0A7R9HAC7_TIMPO</name>
<keyword evidence="2" id="KW-0472">Membrane</keyword>
<feature type="region of interest" description="Disordered" evidence="1">
    <location>
        <begin position="338"/>
        <end position="363"/>
    </location>
</feature>
<sequence>MLSFGNLLVTGTRHCACPASPRRRLTCQSSRALSVLFSRVSESSSGGFEPLFPAGPVDRRMQLTPAFAAMILLQVGVLPRLGSGPMFGGMYNKTINACDQYWWAALLYFHNFLKPKNMVKPGTFLDMRLSQTWYLSLDMQLYLLSPLILIPLWKKPKFGLYLLGFLMVLGPSISFAIAYTHQLLPTFFEIAPPQSPDPTPLLPLRYFLNSHLEISNFKIDILIWRLEDARNGELFAYYTPPVRFTPWILGIFLGYVLHKTKNHKPLLSKPVVIVGWVGNILMMLAAQYLIYPIQQPDYVYDRLVCSFYFALFRTCWALGVAWIVFACVTGYGGRTKTWPQSSKNYQHETKQSDTNENINLPEL</sequence>
<dbReference type="InterPro" id="IPR052728">
    <property type="entry name" value="O2_lipid_transport_reg"/>
</dbReference>
<gene>
    <name evidence="3" type="ORF">TPSB3V08_LOCUS9201</name>
</gene>